<reference evidence="1 2" key="2">
    <citation type="journal article" date="2011" name="ISME J.">
        <title>RNA-seq reveals cooperative metabolic interactions between two termite-gut spirochete species in co-culture.</title>
        <authorList>
            <person name="Rosenthal A.Z."/>
            <person name="Matson E.G."/>
            <person name="Eldar A."/>
            <person name="Leadbetter J.R."/>
        </authorList>
    </citation>
    <scope>NUCLEOTIDE SEQUENCE [LARGE SCALE GENOMIC DNA]</scope>
    <source>
        <strain evidence="2">ATCC BAA-888 / DSM 13862 / ZAS-9</strain>
    </source>
</reference>
<organism evidence="1 2">
    <name type="scientific">Leadbettera azotonutricia (strain ATCC BAA-888 / DSM 13862 / ZAS-9)</name>
    <name type="common">Treponema azotonutricium</name>
    <dbReference type="NCBI Taxonomy" id="545695"/>
    <lineage>
        <taxon>Bacteria</taxon>
        <taxon>Pseudomonadati</taxon>
        <taxon>Spirochaetota</taxon>
        <taxon>Spirochaetia</taxon>
        <taxon>Spirochaetales</taxon>
        <taxon>Breznakiellaceae</taxon>
        <taxon>Leadbettera</taxon>
    </lineage>
</organism>
<dbReference type="KEGG" id="taz:TREAZ_1468"/>
<keyword evidence="2" id="KW-1185">Reference proteome</keyword>
<dbReference type="Proteomes" id="UP000009222">
    <property type="component" value="Chromosome"/>
</dbReference>
<dbReference type="InParanoid" id="F5YEP2"/>
<protein>
    <submittedName>
        <fullName evidence="1">Putative lipoprotein</fullName>
    </submittedName>
</protein>
<name>F5YEP2_LEAAZ</name>
<gene>
    <name evidence="1" type="ordered locus">TREAZ_1468</name>
</gene>
<sequence length="363" mass="37521">MVFRMDSKAHKGFVRVFGFALVLAAALIIGGCSTDGDDPGPTKVPVTWKPATFPFGVTQGFENVAYGNGVFVATTKTAGKIFWSEDGVAWKEANTDYADFVDAARNFVFFVNNGFLTAGRTNVGNWAKSTDGKTWSDVTAAPLAQAAGGAAYGNGTYVVGSNGSKVFISTDFTSWTEKATGIGSAETGGVINWVNGVAYGNGKFVITGMNAKIGYSNDNGDTWVDSTPLDNEGGKLFGGATGSSGNQGAVNQVVFGNGLFMAVGGNPIPSTQIAATSSDGITWKQTDDIKVTGTGNYIHVGYGAGVYIIAHESGGTVPASYSTDAFTWTEIDQTNLTGVNGIAYGAGKFVMVGSGGIVYSIPE</sequence>
<dbReference type="HOGENOM" id="CLU_915089_0_0_12"/>
<keyword evidence="1" id="KW-0449">Lipoprotein</keyword>
<dbReference type="PROSITE" id="PS51257">
    <property type="entry name" value="PROKAR_LIPOPROTEIN"/>
    <property type="match status" value="1"/>
</dbReference>
<dbReference type="EMBL" id="CP001841">
    <property type="protein sequence ID" value="AEF81227.1"/>
    <property type="molecule type" value="Genomic_DNA"/>
</dbReference>
<dbReference type="SUPFAM" id="SSF110296">
    <property type="entry name" value="Oligoxyloglucan reducing end-specific cellobiohydrolase"/>
    <property type="match status" value="1"/>
</dbReference>
<evidence type="ECO:0000313" key="1">
    <source>
        <dbReference type="EMBL" id="AEF81227.1"/>
    </source>
</evidence>
<reference evidence="2" key="1">
    <citation type="submission" date="2009-12" db="EMBL/GenBank/DDBJ databases">
        <title>Complete sequence of Treponema azotonutricium strain ZAS-9.</title>
        <authorList>
            <person name="Tetu S.G."/>
            <person name="Matson E."/>
            <person name="Ren Q."/>
            <person name="Seshadri R."/>
            <person name="Elbourne L."/>
            <person name="Hassan K.A."/>
            <person name="Durkin A."/>
            <person name="Radune D."/>
            <person name="Mohamoud Y."/>
            <person name="Shay R."/>
            <person name="Jin S."/>
            <person name="Zhang X."/>
            <person name="Lucey K."/>
            <person name="Ballor N.R."/>
            <person name="Ottesen E."/>
            <person name="Rosenthal R."/>
            <person name="Allen A."/>
            <person name="Leadbetter J.R."/>
            <person name="Paulsen I.T."/>
        </authorList>
    </citation>
    <scope>NUCLEOTIDE SEQUENCE [LARGE SCALE GENOMIC DNA]</scope>
    <source>
        <strain evidence="2">ATCC BAA-888 / DSM 13862 / ZAS-9</strain>
    </source>
</reference>
<accession>F5YEP2</accession>
<dbReference type="AlphaFoldDB" id="F5YEP2"/>
<dbReference type="STRING" id="545695.TREAZ_1468"/>
<evidence type="ECO:0000313" key="2">
    <source>
        <dbReference type="Proteomes" id="UP000009222"/>
    </source>
</evidence>
<dbReference type="eggNOG" id="COG4447">
    <property type="taxonomic scope" value="Bacteria"/>
</dbReference>
<proteinExistence type="predicted"/>